<protein>
    <submittedName>
        <fullName evidence="1 2">Esterase/lipase/thioesterase family protein</fullName>
    </submittedName>
</protein>
<accession>A0A084VW33</accession>
<organism evidence="1">
    <name type="scientific">Anopheles sinensis</name>
    <name type="common">Mosquito</name>
    <dbReference type="NCBI Taxonomy" id="74873"/>
    <lineage>
        <taxon>Eukaryota</taxon>
        <taxon>Metazoa</taxon>
        <taxon>Ecdysozoa</taxon>
        <taxon>Arthropoda</taxon>
        <taxon>Hexapoda</taxon>
        <taxon>Insecta</taxon>
        <taxon>Pterygota</taxon>
        <taxon>Neoptera</taxon>
        <taxon>Endopterygota</taxon>
        <taxon>Diptera</taxon>
        <taxon>Nematocera</taxon>
        <taxon>Culicoidea</taxon>
        <taxon>Culicidae</taxon>
        <taxon>Anophelinae</taxon>
        <taxon>Anopheles</taxon>
    </lineage>
</organism>
<keyword evidence="3" id="KW-1185">Reference proteome</keyword>
<dbReference type="AlphaFoldDB" id="A0A084VW33"/>
<evidence type="ECO:0000313" key="3">
    <source>
        <dbReference type="Proteomes" id="UP000030765"/>
    </source>
</evidence>
<dbReference type="EnsemblMetazoa" id="ASIC009863-RA">
    <property type="protein sequence ID" value="ASIC009863-PA"/>
    <property type="gene ID" value="ASIC009863"/>
</dbReference>
<evidence type="ECO:0000313" key="1">
    <source>
        <dbReference type="EMBL" id="KFB42177.1"/>
    </source>
</evidence>
<reference evidence="1 3" key="1">
    <citation type="journal article" date="2014" name="BMC Genomics">
        <title>Genome sequence of Anopheles sinensis provides insight into genetics basis of mosquito competence for malaria parasites.</title>
        <authorList>
            <person name="Zhou D."/>
            <person name="Zhang D."/>
            <person name="Ding G."/>
            <person name="Shi L."/>
            <person name="Hou Q."/>
            <person name="Ye Y."/>
            <person name="Xu Y."/>
            <person name="Zhou H."/>
            <person name="Xiong C."/>
            <person name="Li S."/>
            <person name="Yu J."/>
            <person name="Hong S."/>
            <person name="Yu X."/>
            <person name="Zou P."/>
            <person name="Chen C."/>
            <person name="Chang X."/>
            <person name="Wang W."/>
            <person name="Lv Y."/>
            <person name="Sun Y."/>
            <person name="Ma L."/>
            <person name="Shen B."/>
            <person name="Zhu C."/>
        </authorList>
    </citation>
    <scope>NUCLEOTIDE SEQUENCE [LARGE SCALE GENOMIC DNA]</scope>
</reference>
<dbReference type="Proteomes" id="UP000030765">
    <property type="component" value="Unassembled WGS sequence"/>
</dbReference>
<dbReference type="EMBL" id="ATLV01017424">
    <property type="status" value="NOT_ANNOTATED_CDS"/>
    <property type="molecule type" value="Genomic_DNA"/>
</dbReference>
<dbReference type="EMBL" id="KE525168">
    <property type="protein sequence ID" value="KFB42177.1"/>
    <property type="molecule type" value="Genomic_DNA"/>
</dbReference>
<proteinExistence type="predicted"/>
<gene>
    <name evidence="1" type="ORF">ZHAS_00009863</name>
</gene>
<sequence length="66" mass="7078">MMVGNWYGALFGAGRTSRPIGGGGLKRFISIGILLQIIANCAPARFHDVSSSHHWADHCVAVKLSQ</sequence>
<evidence type="ECO:0000313" key="2">
    <source>
        <dbReference type="EnsemblMetazoa" id="ASIC009863-PA"/>
    </source>
</evidence>
<dbReference type="VEuPathDB" id="VectorBase:ASIC009863"/>
<reference evidence="2" key="2">
    <citation type="submission" date="2020-05" db="UniProtKB">
        <authorList>
            <consortium name="EnsemblMetazoa"/>
        </authorList>
    </citation>
    <scope>IDENTIFICATION</scope>
</reference>
<name>A0A084VW33_ANOSI</name>